<dbReference type="InterPro" id="IPR022973">
    <property type="entry name" value="Ribosomal_uL10_bac"/>
</dbReference>
<dbReference type="InterPro" id="IPR043141">
    <property type="entry name" value="Ribosomal_uL10-like_sf"/>
</dbReference>
<comment type="caution">
    <text evidence="6">The sequence shown here is derived from an EMBL/GenBank/DDBJ whole genome shotgun (WGS) entry which is preliminary data.</text>
</comment>
<dbReference type="GO" id="GO:0006412">
    <property type="term" value="P:translation"/>
    <property type="evidence" value="ECO:0007669"/>
    <property type="project" value="UniProtKB-UniRule"/>
</dbReference>
<dbReference type="GO" id="GO:0070180">
    <property type="term" value="F:large ribosomal subunit rRNA binding"/>
    <property type="evidence" value="ECO:0007669"/>
    <property type="project" value="UniProtKB-UniRule"/>
</dbReference>
<evidence type="ECO:0000313" key="7">
    <source>
        <dbReference type="Proteomes" id="UP000179113"/>
    </source>
</evidence>
<evidence type="ECO:0000256" key="2">
    <source>
        <dbReference type="ARBA" id="ARBA00022980"/>
    </source>
</evidence>
<dbReference type="Gene3D" id="6.10.250.290">
    <property type="match status" value="1"/>
</dbReference>
<dbReference type="SUPFAM" id="SSF160369">
    <property type="entry name" value="Ribosomal protein L10-like"/>
    <property type="match status" value="1"/>
</dbReference>
<protein>
    <recommendedName>
        <fullName evidence="4 5">Large ribosomal subunit protein uL10</fullName>
    </recommendedName>
</protein>
<accession>A0A1F4WM15</accession>
<dbReference type="GO" id="GO:1990904">
    <property type="term" value="C:ribonucleoprotein complex"/>
    <property type="evidence" value="ECO:0007669"/>
    <property type="project" value="UniProtKB-KW"/>
</dbReference>
<dbReference type="EMBL" id="MEWA01000005">
    <property type="protein sequence ID" value="OGC70452.1"/>
    <property type="molecule type" value="Genomic_DNA"/>
</dbReference>
<dbReference type="CDD" id="cd05797">
    <property type="entry name" value="Ribosomal_L10"/>
    <property type="match status" value="1"/>
</dbReference>
<keyword evidence="2 5" id="KW-0689">Ribosomal protein</keyword>
<keyword evidence="3 5" id="KW-0687">Ribonucleoprotein</keyword>
<evidence type="ECO:0000313" key="6">
    <source>
        <dbReference type="EMBL" id="OGC70452.1"/>
    </source>
</evidence>
<dbReference type="Pfam" id="PF00466">
    <property type="entry name" value="Ribosomal_L10"/>
    <property type="match status" value="1"/>
</dbReference>
<evidence type="ECO:0000256" key="4">
    <source>
        <dbReference type="ARBA" id="ARBA00035202"/>
    </source>
</evidence>
<keyword evidence="5" id="KW-0694">RNA-binding</keyword>
<comment type="subunit">
    <text evidence="5">Part of the ribosomal stalk of the 50S ribosomal subunit. The N-terminus interacts with L11 and the large rRNA to form the base of the stalk. The C-terminus forms an elongated spine to which L12 dimers bind in a sequential fashion forming a multimeric L10(L12)X complex.</text>
</comment>
<comment type="similarity">
    <text evidence="1 5">Belongs to the universal ribosomal protein uL10 family.</text>
</comment>
<evidence type="ECO:0000256" key="5">
    <source>
        <dbReference type="HAMAP-Rule" id="MF_00362"/>
    </source>
</evidence>
<dbReference type="NCBIfam" id="NF000955">
    <property type="entry name" value="PRK00099.1-1"/>
    <property type="match status" value="1"/>
</dbReference>
<reference evidence="6 7" key="1">
    <citation type="journal article" date="2016" name="Nat. Commun.">
        <title>Thousands of microbial genomes shed light on interconnected biogeochemical processes in an aquifer system.</title>
        <authorList>
            <person name="Anantharaman K."/>
            <person name="Brown C.T."/>
            <person name="Hug L.A."/>
            <person name="Sharon I."/>
            <person name="Castelle C.J."/>
            <person name="Probst A.J."/>
            <person name="Thomas B.C."/>
            <person name="Singh A."/>
            <person name="Wilkins M.J."/>
            <person name="Karaoz U."/>
            <person name="Brodie E.L."/>
            <person name="Williams K.H."/>
            <person name="Hubbard S.S."/>
            <person name="Banfield J.F."/>
        </authorList>
    </citation>
    <scope>NUCLEOTIDE SEQUENCE [LARGE SCALE GENOMIC DNA]</scope>
</reference>
<dbReference type="AlphaFoldDB" id="A0A1F4WM15"/>
<comment type="function">
    <text evidence="5">Forms part of the ribosomal stalk, playing a central role in the interaction of the ribosome with GTP-bound translation factors.</text>
</comment>
<dbReference type="PANTHER" id="PTHR11560">
    <property type="entry name" value="39S RIBOSOMAL PROTEIN L10, MITOCHONDRIAL"/>
    <property type="match status" value="1"/>
</dbReference>
<name>A0A1F4WM15_UNCKA</name>
<dbReference type="Proteomes" id="UP000179113">
    <property type="component" value="Unassembled WGS sequence"/>
</dbReference>
<evidence type="ECO:0000256" key="1">
    <source>
        <dbReference type="ARBA" id="ARBA00008889"/>
    </source>
</evidence>
<sequence length="176" mass="19336">MSKKDINIETVQSIKEKLEKAKAVTFTDYVGLTASDLTELRQTLKDNDAELAVIKNTLVKVALEDKKMSSDELKKDLEGPTAVVFAYDDPVKPIKVLFDFIGKLELPRIKSAIFDGKYSTAEDVETISKLPGREQLIAQVVGGLKSPLNGIVSTFSGVQRKFVYAVAAVAKQKESQ</sequence>
<dbReference type="Gene3D" id="3.30.70.1730">
    <property type="match status" value="1"/>
</dbReference>
<dbReference type="InterPro" id="IPR001790">
    <property type="entry name" value="Ribosomal_uL10"/>
</dbReference>
<dbReference type="GO" id="GO:0005840">
    <property type="term" value="C:ribosome"/>
    <property type="evidence" value="ECO:0007669"/>
    <property type="project" value="UniProtKB-KW"/>
</dbReference>
<keyword evidence="5" id="KW-0699">rRNA-binding</keyword>
<dbReference type="HAMAP" id="MF_00362">
    <property type="entry name" value="Ribosomal_uL10"/>
    <property type="match status" value="1"/>
</dbReference>
<dbReference type="InterPro" id="IPR047865">
    <property type="entry name" value="Ribosomal_uL10_bac_type"/>
</dbReference>
<gene>
    <name evidence="5" type="primary">rplJ</name>
    <name evidence="6" type="ORF">A2415_02610</name>
</gene>
<evidence type="ECO:0000256" key="3">
    <source>
        <dbReference type="ARBA" id="ARBA00023274"/>
    </source>
</evidence>
<proteinExistence type="inferred from homology"/>
<organism evidence="6 7">
    <name type="scientific">candidate division WWE3 bacterium RIFOXYC1_FULL_39_7</name>
    <dbReference type="NCBI Taxonomy" id="1802643"/>
    <lineage>
        <taxon>Bacteria</taxon>
        <taxon>Katanobacteria</taxon>
    </lineage>
</organism>